<comment type="subcellular location">
    <subcellularLocation>
        <location evidence="18">Cell outer membrane</location>
        <topology evidence="18">Multi-pass membrane protein</topology>
    </subcellularLocation>
    <text evidence="18">One of the very few enzymes located there.</text>
</comment>
<evidence type="ECO:0000256" key="10">
    <source>
        <dbReference type="ARBA" id="ARBA00022723"/>
    </source>
</evidence>
<keyword evidence="11" id="KW-0732">Signal</keyword>
<dbReference type="SUPFAM" id="SSF56931">
    <property type="entry name" value="Outer membrane phospholipase A (OMPLA)"/>
    <property type="match status" value="1"/>
</dbReference>
<proteinExistence type="inferred from homology"/>
<dbReference type="Pfam" id="PF02253">
    <property type="entry name" value="PLA1"/>
    <property type="match status" value="1"/>
</dbReference>
<keyword evidence="8" id="KW-1134">Transmembrane beta strand</keyword>
<evidence type="ECO:0000256" key="16">
    <source>
        <dbReference type="ARBA" id="ARBA00023136"/>
    </source>
</evidence>
<evidence type="ECO:0000256" key="13">
    <source>
        <dbReference type="ARBA" id="ARBA00022837"/>
    </source>
</evidence>
<evidence type="ECO:0000256" key="14">
    <source>
        <dbReference type="ARBA" id="ARBA00022963"/>
    </source>
</evidence>
<evidence type="ECO:0000256" key="6">
    <source>
        <dbReference type="ARBA" id="ARBA00013278"/>
    </source>
</evidence>
<keyword evidence="15 18" id="KW-0443">Lipid metabolism</keyword>
<evidence type="ECO:0000256" key="17">
    <source>
        <dbReference type="ARBA" id="ARBA00023237"/>
    </source>
</evidence>
<evidence type="ECO:0000256" key="2">
    <source>
        <dbReference type="ARBA" id="ARBA00001604"/>
    </source>
</evidence>
<evidence type="ECO:0000256" key="15">
    <source>
        <dbReference type="ARBA" id="ARBA00023098"/>
    </source>
</evidence>
<evidence type="ECO:0000256" key="8">
    <source>
        <dbReference type="ARBA" id="ARBA00022452"/>
    </source>
</evidence>
<keyword evidence="14 18" id="KW-0442">Lipid degradation</keyword>
<comment type="caution">
    <text evidence="19">The sequence shown here is derived from an EMBL/GenBank/DDBJ whole genome shotgun (WGS) entry which is preliminary data.</text>
</comment>
<evidence type="ECO:0000256" key="5">
    <source>
        <dbReference type="ARBA" id="ARBA00013179"/>
    </source>
</evidence>
<keyword evidence="10 18" id="KW-0479">Metal-binding</keyword>
<organism evidence="19 20">
    <name type="scientific">Pseudoalteromonas gelatinilytica</name>
    <dbReference type="NCBI Taxonomy" id="1703256"/>
    <lineage>
        <taxon>Bacteria</taxon>
        <taxon>Pseudomonadati</taxon>
        <taxon>Pseudomonadota</taxon>
        <taxon>Gammaproteobacteria</taxon>
        <taxon>Alteromonadales</taxon>
        <taxon>Pseudoalteromonadaceae</taxon>
        <taxon>Pseudoalteromonas</taxon>
    </lineage>
</organism>
<evidence type="ECO:0000256" key="1">
    <source>
        <dbReference type="ARBA" id="ARBA00000111"/>
    </source>
</evidence>
<keyword evidence="12 18" id="KW-0378">Hydrolase</keyword>
<dbReference type="InterPro" id="IPR036541">
    <property type="entry name" value="PLipase_A1_sf"/>
</dbReference>
<name>A0ABQ1UBK5_9GAMM</name>
<keyword evidence="9" id="KW-0812">Transmembrane</keyword>
<dbReference type="RefSeq" id="WP_229677685.1">
    <property type="nucleotide sequence ID" value="NZ_BMIT01000040.1"/>
</dbReference>
<comment type="catalytic activity">
    <reaction evidence="2 18">
        <text>a 1,2-diacyl-sn-glycero-3-phosphocholine + H2O = a 1-acyl-sn-glycero-3-phosphocholine + a fatty acid + H(+)</text>
        <dbReference type="Rhea" id="RHEA:15801"/>
        <dbReference type="ChEBI" id="CHEBI:15377"/>
        <dbReference type="ChEBI" id="CHEBI:15378"/>
        <dbReference type="ChEBI" id="CHEBI:28868"/>
        <dbReference type="ChEBI" id="CHEBI:57643"/>
        <dbReference type="ChEBI" id="CHEBI:58168"/>
        <dbReference type="EC" id="3.1.1.4"/>
    </reaction>
</comment>
<evidence type="ECO:0000256" key="11">
    <source>
        <dbReference type="ARBA" id="ARBA00022729"/>
    </source>
</evidence>
<evidence type="ECO:0000256" key="9">
    <source>
        <dbReference type="ARBA" id="ARBA00022692"/>
    </source>
</evidence>
<dbReference type="EC" id="3.1.1.4" evidence="6 18"/>
<dbReference type="PRINTS" id="PR01486">
    <property type="entry name" value="PHPHLIPASEA1"/>
</dbReference>
<dbReference type="EMBL" id="BMIT01000040">
    <property type="protein sequence ID" value="GGF15148.1"/>
    <property type="molecule type" value="Genomic_DNA"/>
</dbReference>
<evidence type="ECO:0000313" key="20">
    <source>
        <dbReference type="Proteomes" id="UP000638462"/>
    </source>
</evidence>
<reference evidence="20" key="1">
    <citation type="journal article" date="2019" name="Int. J. Syst. Evol. Microbiol.">
        <title>The Global Catalogue of Microorganisms (GCM) 10K type strain sequencing project: providing services to taxonomists for standard genome sequencing and annotation.</title>
        <authorList>
            <consortium name="The Broad Institute Genomics Platform"/>
            <consortium name="The Broad Institute Genome Sequencing Center for Infectious Disease"/>
            <person name="Wu L."/>
            <person name="Ma J."/>
        </authorList>
    </citation>
    <scope>NUCLEOTIDE SEQUENCE [LARGE SCALE GENOMIC DNA]</scope>
    <source>
        <strain evidence="20">CGMCC 1.15394</strain>
    </source>
</reference>
<dbReference type="PANTHER" id="PTHR40457">
    <property type="entry name" value="PHOSPHOLIPASE A1"/>
    <property type="match status" value="1"/>
</dbReference>
<evidence type="ECO:0000313" key="19">
    <source>
        <dbReference type="EMBL" id="GGF15148.1"/>
    </source>
</evidence>
<evidence type="ECO:0000256" key="18">
    <source>
        <dbReference type="RuleBase" id="RU366027"/>
    </source>
</evidence>
<comment type="similarity">
    <text evidence="3 18">Belongs to the phospholipase A1 family.</text>
</comment>
<comment type="subunit">
    <text evidence="4 18">Homodimer; dimerization is reversible, and the dimeric form is the active one.</text>
</comment>
<accession>A0ABQ1UBK5</accession>
<evidence type="ECO:0000256" key="3">
    <source>
        <dbReference type="ARBA" id="ARBA00010525"/>
    </source>
</evidence>
<dbReference type="InterPro" id="IPR003187">
    <property type="entry name" value="PLipase_A1"/>
</dbReference>
<dbReference type="Proteomes" id="UP000638462">
    <property type="component" value="Unassembled WGS sequence"/>
</dbReference>
<evidence type="ECO:0000256" key="7">
    <source>
        <dbReference type="ARBA" id="ARBA00021726"/>
    </source>
</evidence>
<comment type="function">
    <text evidence="18">Hydrolysis of phosphatidylcholine with phospholipase A2 (EC 3.1.1.4) and phospholipase A1 (EC 3.1.1.32) activities.</text>
</comment>
<evidence type="ECO:0000256" key="4">
    <source>
        <dbReference type="ARBA" id="ARBA00011702"/>
    </source>
</evidence>
<keyword evidence="20" id="KW-1185">Reference proteome</keyword>
<gene>
    <name evidence="19" type="ORF">GCM10008027_44960</name>
</gene>
<keyword evidence="16" id="KW-0472">Membrane</keyword>
<keyword evidence="17 18" id="KW-0998">Cell outer membrane</keyword>
<comment type="catalytic activity">
    <reaction evidence="1 18">
        <text>a 1,2-diacyl-sn-glycero-3-phosphocholine + H2O = a 2-acyl-sn-glycero-3-phosphocholine + a fatty acid + H(+)</text>
        <dbReference type="Rhea" id="RHEA:18689"/>
        <dbReference type="ChEBI" id="CHEBI:15377"/>
        <dbReference type="ChEBI" id="CHEBI:15378"/>
        <dbReference type="ChEBI" id="CHEBI:28868"/>
        <dbReference type="ChEBI" id="CHEBI:57643"/>
        <dbReference type="ChEBI" id="CHEBI:57875"/>
        <dbReference type="EC" id="3.1.1.32"/>
    </reaction>
</comment>
<protein>
    <recommendedName>
        <fullName evidence="7 18">Phospholipase A1</fullName>
        <ecNumber evidence="5 18">3.1.1.32</ecNumber>
        <ecNumber evidence="6 18">3.1.1.4</ecNumber>
    </recommendedName>
    <alternativeName>
        <fullName evidence="18">Phosphatidylcholine 1-acylhydrolase</fullName>
    </alternativeName>
</protein>
<dbReference type="EC" id="3.1.1.32" evidence="5 18"/>
<sequence length="342" mass="39619">MKQLIRFITVSFFAFCLFIRTIYANEFSDECALNSVKNSDGATSVQEIRNECILQNQEADVERELVKNQEISIGSISSRIINERKTQFNSFVITPHKLNYFLPALTTNAINRKEYGVVNGFEESLEDIEAKFQLSLKVPLNYDSLVFEGDGLYLGFTIEAWWQIYSQDISKPFRETNYQPELFYLAPIDWHPFNGNTGFIVGLEHQSNGREESLSRSWNRLYFQFLFEKEDLAVSIKPWLRINETKKRYPGDPSGDDNPDISDYMGHFELRAIYKWHNLEMSFKGRNNFATHKGAAELSLVFPLWGKLQGYTSIFTGYGESLIDYNYNQTRFGIGLSLNSFL</sequence>
<keyword evidence="13 18" id="KW-0106">Calcium</keyword>
<comment type="cofactor">
    <cofactor evidence="18">
        <name>Ca(2+)</name>
        <dbReference type="ChEBI" id="CHEBI:29108"/>
    </cofactor>
    <text evidence="18">Binds 1 Ca(2+) ion per monomer. In the dimeric form the Ca(2+) is bound by different amino acids with binding of each Ca(2+) shared with ligands coming from each monomer. The Ca(2+) ion may have a role in catalysis.</text>
</comment>
<dbReference type="PANTHER" id="PTHR40457:SF1">
    <property type="entry name" value="PHOSPHOLIPASE A1"/>
    <property type="match status" value="1"/>
</dbReference>
<dbReference type="Gene3D" id="2.40.230.10">
    <property type="entry name" value="Phospholipase A1"/>
    <property type="match status" value="1"/>
</dbReference>
<evidence type="ECO:0000256" key="12">
    <source>
        <dbReference type="ARBA" id="ARBA00022801"/>
    </source>
</evidence>
<dbReference type="CDD" id="cd00541">
    <property type="entry name" value="OMPLA"/>
    <property type="match status" value="1"/>
</dbReference>